<dbReference type="EMBL" id="VCQU01000002">
    <property type="protein sequence ID" value="NMN94965.1"/>
    <property type="molecule type" value="Genomic_DNA"/>
</dbReference>
<name>A0A848K7J5_9NOCA</name>
<evidence type="ECO:0000256" key="2">
    <source>
        <dbReference type="ARBA" id="ARBA00022741"/>
    </source>
</evidence>
<accession>A0A848K7J5</accession>
<dbReference type="GO" id="GO:0005524">
    <property type="term" value="F:ATP binding"/>
    <property type="evidence" value="ECO:0007669"/>
    <property type="project" value="UniProtKB-KW"/>
</dbReference>
<reference evidence="5 6" key="2">
    <citation type="submission" date="2020-06" db="EMBL/GenBank/DDBJ databases">
        <title>Antribacter stalactiti gen. nov., sp. nov., a new member of the family Nacardiaceae isolated from a cave.</title>
        <authorList>
            <person name="Kim I.S."/>
        </authorList>
    </citation>
    <scope>NUCLEOTIDE SEQUENCE [LARGE SCALE GENOMIC DNA]</scope>
    <source>
        <strain evidence="5 6">YC2-7</strain>
    </source>
</reference>
<dbReference type="Proteomes" id="UP000535543">
    <property type="component" value="Unassembled WGS sequence"/>
</dbReference>
<dbReference type="InterPro" id="IPR041627">
    <property type="entry name" value="AAA_lid_6"/>
</dbReference>
<keyword evidence="3" id="KW-0067">ATP-binding</keyword>
<evidence type="ECO:0000256" key="1">
    <source>
        <dbReference type="ARBA" id="ARBA00010378"/>
    </source>
</evidence>
<evidence type="ECO:0000259" key="4">
    <source>
        <dbReference type="SMART" id="SM00382"/>
    </source>
</evidence>
<dbReference type="InterPro" id="IPR003593">
    <property type="entry name" value="AAA+_ATPase"/>
</dbReference>
<dbReference type="InterPro" id="IPR050773">
    <property type="entry name" value="CbxX/CfxQ_RuBisCO_ESX"/>
</dbReference>
<dbReference type="InterPro" id="IPR027417">
    <property type="entry name" value="P-loop_NTPase"/>
</dbReference>
<dbReference type="RefSeq" id="WP_169585674.1">
    <property type="nucleotide sequence ID" value="NZ_VCQU01000002.1"/>
</dbReference>
<evidence type="ECO:0000313" key="6">
    <source>
        <dbReference type="Proteomes" id="UP000535543"/>
    </source>
</evidence>
<sequence length="907" mass="98903">MSTIGFSVPEEFELSYVEEPILDLYSYGPWRIPDGLLDEMRSRALKLVADPRVAEWSGNANEAYREPKNGIADTIDGVLAFLFGACAARSGYWGEKVFTITDPLFVSMDRSRPRWNFIRGQDGRWRPPGWVIMDAATQDPARREIGLAMLRECVEVYDGLEPIEARRQALLALIDERAADPFKHSFDLSAPNDELADLWGAEASEEIVNVLPELSGPVGYMTWAADGFVAIHRKLVNAGGGEKLPLALSKLLLAAGVKSVPPALVASIGVDVLKEVDTKMGELSAAFDTTEWQDATVRWLVRLSVDGHLGDVRTWLDMARRLDGAAYGLPNRAQTRYSSQSSSVPVYDFEESVRGMVTRRRVINSIAKATAVADAEPVLAADDATAQKNDLSIIGQPELKQTIIAAAESGGSAMRLLIAGPQGTGKGVAVDMVADAFRRVGVNEPTRWIPAALFTDRTTATAIEVLRLEVAACVGKRVLVVDGLDELVTSTEVDRSLIREFQRLLDEHESLDVIALCGVDGHRAVYGANPALAREFRTAVTKDFDEAAFAELFRRKVVRLGCTVDDDTVAAAGAKLKATPPFRNLRNGHLASAFASDSVVAARMRTGENKVDVTVEDFPEDVTGAVIAVGDPMGELDLLVGLDKVKDEVRLLRAEAAAFKLRRDAGIVVAPPARHLAFTGNPGTGKTTVARLLARIYSSVGLLTSGHIVEVSRADLIGRYIGQTTPKVRAAVERALGGVLFIDEAYSLTPPNSSNDYGHEAVASLVKMMEDHRSDLMVIVAGYEREMDTFLMSNPGLESRFARRIKFPDYTKDDLSAIFETMVRESGLRMEDGVPQRVSGMLAAQKSDRGFGNARAARNLLEAILGRQAVRLTSMPKTPDTDEVRLIRLVDIPDVEEKIDDRPGQYL</sequence>
<dbReference type="Pfam" id="PF00004">
    <property type="entry name" value="AAA"/>
    <property type="match status" value="1"/>
</dbReference>
<feature type="domain" description="AAA+ ATPase" evidence="4">
    <location>
        <begin position="672"/>
        <end position="811"/>
    </location>
</feature>
<feature type="domain" description="AAA+ ATPase" evidence="4">
    <location>
        <begin position="412"/>
        <end position="563"/>
    </location>
</feature>
<dbReference type="SMART" id="SM00382">
    <property type="entry name" value="AAA"/>
    <property type="match status" value="2"/>
</dbReference>
<dbReference type="Pfam" id="PF17866">
    <property type="entry name" value="AAA_lid_6"/>
    <property type="match status" value="1"/>
</dbReference>
<gene>
    <name evidence="5" type="ORF">FGL95_07940</name>
</gene>
<dbReference type="AlphaFoldDB" id="A0A848K7J5"/>
<evidence type="ECO:0000313" key="5">
    <source>
        <dbReference type="EMBL" id="NMN94965.1"/>
    </source>
</evidence>
<dbReference type="SUPFAM" id="SSF52540">
    <property type="entry name" value="P-loop containing nucleoside triphosphate hydrolases"/>
    <property type="match status" value="2"/>
</dbReference>
<dbReference type="Gene3D" id="3.40.50.300">
    <property type="entry name" value="P-loop containing nucleotide triphosphate hydrolases"/>
    <property type="match status" value="2"/>
</dbReference>
<dbReference type="Gene3D" id="1.10.8.60">
    <property type="match status" value="1"/>
</dbReference>
<dbReference type="PANTHER" id="PTHR43392">
    <property type="entry name" value="AAA-TYPE ATPASE FAMILY PROTEIN / ANKYRIN REPEAT FAMILY PROTEIN"/>
    <property type="match status" value="1"/>
</dbReference>
<dbReference type="GO" id="GO:0016887">
    <property type="term" value="F:ATP hydrolysis activity"/>
    <property type="evidence" value="ECO:0007669"/>
    <property type="project" value="InterPro"/>
</dbReference>
<dbReference type="InterPro" id="IPR003959">
    <property type="entry name" value="ATPase_AAA_core"/>
</dbReference>
<dbReference type="PRINTS" id="PR00819">
    <property type="entry name" value="CBXCFQXSUPER"/>
</dbReference>
<dbReference type="CDD" id="cd00009">
    <property type="entry name" value="AAA"/>
    <property type="match status" value="1"/>
</dbReference>
<proteinExistence type="inferred from homology"/>
<dbReference type="PANTHER" id="PTHR43392:SF2">
    <property type="entry name" value="AAA-TYPE ATPASE FAMILY PROTEIN _ ANKYRIN REPEAT FAMILY PROTEIN"/>
    <property type="match status" value="1"/>
</dbReference>
<organism evidence="5 6">
    <name type="scientific">Antrihabitans stalactiti</name>
    <dbReference type="NCBI Taxonomy" id="2584121"/>
    <lineage>
        <taxon>Bacteria</taxon>
        <taxon>Bacillati</taxon>
        <taxon>Actinomycetota</taxon>
        <taxon>Actinomycetes</taxon>
        <taxon>Mycobacteriales</taxon>
        <taxon>Nocardiaceae</taxon>
        <taxon>Antrihabitans</taxon>
    </lineage>
</organism>
<keyword evidence="2" id="KW-0547">Nucleotide-binding</keyword>
<keyword evidence="6" id="KW-1185">Reference proteome</keyword>
<protein>
    <submittedName>
        <fullName evidence="5">AAA family ATPase</fullName>
    </submittedName>
</protein>
<dbReference type="FunFam" id="3.40.50.300:FF:000216">
    <property type="entry name" value="Type VII secretion ATPase EccA"/>
    <property type="match status" value="1"/>
</dbReference>
<evidence type="ECO:0000256" key="3">
    <source>
        <dbReference type="ARBA" id="ARBA00022840"/>
    </source>
</evidence>
<reference evidence="5 6" key="1">
    <citation type="submission" date="2019-05" db="EMBL/GenBank/DDBJ databases">
        <authorList>
            <person name="Lee S.D."/>
        </authorList>
    </citation>
    <scope>NUCLEOTIDE SEQUENCE [LARGE SCALE GENOMIC DNA]</scope>
    <source>
        <strain evidence="5 6">YC2-7</strain>
    </source>
</reference>
<comment type="caution">
    <text evidence="5">The sequence shown here is derived from an EMBL/GenBank/DDBJ whole genome shotgun (WGS) entry which is preliminary data.</text>
</comment>
<comment type="similarity">
    <text evidence="1">Belongs to the CbxX/CfxQ family.</text>
</comment>
<dbReference type="InterPro" id="IPR000641">
    <property type="entry name" value="CbxX/CfxQ"/>
</dbReference>